<proteinExistence type="predicted"/>
<evidence type="ECO:0000256" key="1">
    <source>
        <dbReference type="SAM" id="SignalP"/>
    </source>
</evidence>
<dbReference type="GO" id="GO:0015288">
    <property type="term" value="F:porin activity"/>
    <property type="evidence" value="ECO:0007669"/>
    <property type="project" value="InterPro"/>
</dbReference>
<feature type="domain" description="Porin" evidence="2">
    <location>
        <begin position="9"/>
        <end position="119"/>
    </location>
</feature>
<dbReference type="RefSeq" id="WP_142942082.1">
    <property type="nucleotide sequence ID" value="NZ_VIKR01000002.1"/>
</dbReference>
<dbReference type="SUPFAM" id="SSF56935">
    <property type="entry name" value="Porins"/>
    <property type="match status" value="1"/>
</dbReference>
<feature type="chain" id="PRO_5022050875" evidence="1">
    <location>
        <begin position="20"/>
        <end position="377"/>
    </location>
</feature>
<feature type="domain" description="Porin" evidence="2">
    <location>
        <begin position="227"/>
        <end position="360"/>
    </location>
</feature>
<keyword evidence="4" id="KW-1185">Reference proteome</keyword>
<dbReference type="Gene3D" id="2.40.160.10">
    <property type="entry name" value="Porin"/>
    <property type="match status" value="1"/>
</dbReference>
<accession>A0A545TE18</accession>
<dbReference type="EMBL" id="VIKR01000002">
    <property type="protein sequence ID" value="TQV75468.1"/>
    <property type="molecule type" value="Genomic_DNA"/>
</dbReference>
<comment type="caution">
    <text evidence="3">The sequence shown here is derived from an EMBL/GenBank/DDBJ whole genome shotgun (WGS) entry which is preliminary data.</text>
</comment>
<dbReference type="GO" id="GO:0016020">
    <property type="term" value="C:membrane"/>
    <property type="evidence" value="ECO:0007669"/>
    <property type="project" value="InterPro"/>
</dbReference>
<dbReference type="OrthoDB" id="197869at2"/>
<dbReference type="Pfam" id="PF13609">
    <property type="entry name" value="Porin_4"/>
    <property type="match status" value="2"/>
</dbReference>
<name>A0A545TE18_9GAMM</name>
<dbReference type="Proteomes" id="UP000317839">
    <property type="component" value="Unassembled WGS sequence"/>
</dbReference>
<evidence type="ECO:0000259" key="2">
    <source>
        <dbReference type="Pfam" id="PF13609"/>
    </source>
</evidence>
<dbReference type="InterPro" id="IPR033900">
    <property type="entry name" value="Gram_neg_porin_domain"/>
</dbReference>
<organism evidence="3 4">
    <name type="scientific">Aliikangiella marina</name>
    <dbReference type="NCBI Taxonomy" id="1712262"/>
    <lineage>
        <taxon>Bacteria</taxon>
        <taxon>Pseudomonadati</taxon>
        <taxon>Pseudomonadota</taxon>
        <taxon>Gammaproteobacteria</taxon>
        <taxon>Oceanospirillales</taxon>
        <taxon>Pleioneaceae</taxon>
        <taxon>Aliikangiella</taxon>
    </lineage>
</organism>
<keyword evidence="1" id="KW-0732">Signal</keyword>
<gene>
    <name evidence="3" type="ORF">FLL45_11145</name>
</gene>
<reference evidence="3 4" key="1">
    <citation type="submission" date="2019-06" db="EMBL/GenBank/DDBJ databases">
        <title>Draft genome of Aliikangiella marina GYP-15.</title>
        <authorList>
            <person name="Wang G."/>
        </authorList>
    </citation>
    <scope>NUCLEOTIDE SEQUENCE [LARGE SCALE GENOMIC DNA]</scope>
    <source>
        <strain evidence="3 4">GYP-15</strain>
    </source>
</reference>
<sequence>MKLKYLLPAVALFATQANAEVNINGFATIAGGFTSDETETLYQYGEDLNFDNDSLFGVQLSSDLDEDLNFTAQLISRGRDEWATDVEWAYMSYQANENVRFQFGKQRTPYFMYTEFFDVGFAYHWIAPPAGVYDLPLGTVTGLNTILSGSTGSVEHTFEILFGQENADAFLDGQNLESEIKDLFLFSWTVNYDWLMLRASQTTADITLEVTDLDPLLAGWRQTPFASVADALEFTEDEATFTEFGMRIELGDFQLIAEVTEFESDDNFTGDQESYFVSAAYRIDTVTLHLTYGADETDNDFSALAGVPAGVDPGLDALLAASNLTLQSRFEDATYTTVGFRWDFNPAAALKVEYTDLTDDQFGQDASLLRFAVTTFF</sequence>
<evidence type="ECO:0000313" key="3">
    <source>
        <dbReference type="EMBL" id="TQV75468.1"/>
    </source>
</evidence>
<feature type="signal peptide" evidence="1">
    <location>
        <begin position="1"/>
        <end position="19"/>
    </location>
</feature>
<dbReference type="InterPro" id="IPR023614">
    <property type="entry name" value="Porin_dom_sf"/>
</dbReference>
<evidence type="ECO:0000313" key="4">
    <source>
        <dbReference type="Proteomes" id="UP000317839"/>
    </source>
</evidence>
<protein>
    <submittedName>
        <fullName evidence="3">Porin</fullName>
    </submittedName>
</protein>
<dbReference type="AlphaFoldDB" id="A0A545TE18"/>